<dbReference type="AlphaFoldDB" id="A0A1G2ELF9"/>
<feature type="domain" description="Ribosomal protein L9" evidence="8">
    <location>
        <begin position="13"/>
        <end position="40"/>
    </location>
</feature>
<evidence type="ECO:0000256" key="2">
    <source>
        <dbReference type="ARBA" id="ARBA00022730"/>
    </source>
</evidence>
<proteinExistence type="inferred from homology"/>
<keyword evidence="4 7" id="KW-0689">Ribosomal protein</keyword>
<protein>
    <recommendedName>
        <fullName evidence="6 7">Large ribosomal subunit protein bL9</fullName>
    </recommendedName>
</protein>
<dbReference type="InterPro" id="IPR000244">
    <property type="entry name" value="Ribosomal_bL9"/>
</dbReference>
<dbReference type="SUPFAM" id="SSF55653">
    <property type="entry name" value="Ribosomal protein L9 C-domain"/>
    <property type="match status" value="1"/>
</dbReference>
<dbReference type="HAMAP" id="MF_00503">
    <property type="entry name" value="Ribosomal_bL9"/>
    <property type="match status" value="1"/>
</dbReference>
<dbReference type="PROSITE" id="PS00651">
    <property type="entry name" value="RIBOSOMAL_L9"/>
    <property type="match status" value="1"/>
</dbReference>
<dbReference type="GO" id="GO:0006412">
    <property type="term" value="P:translation"/>
    <property type="evidence" value="ECO:0007669"/>
    <property type="project" value="UniProtKB-UniRule"/>
</dbReference>
<keyword evidence="5 7" id="KW-0687">Ribonucleoprotein</keyword>
<sequence>MKVILSQDIIGVGRKGEVKNVSDGYARNFLLPNKLGQIATPAAIASAEKLKKQEEQDREVQKDILEKNIKGLKDLKVQIKAKANEKGHLFSIIHPDEISKILKEQHHLDIPSKIIEIEKPIKEIGEHIIKTKHQEFVLDVLGL</sequence>
<dbReference type="Pfam" id="PF01281">
    <property type="entry name" value="Ribosomal_L9_N"/>
    <property type="match status" value="1"/>
</dbReference>
<dbReference type="PANTHER" id="PTHR21368">
    <property type="entry name" value="50S RIBOSOMAL PROTEIN L9"/>
    <property type="match status" value="1"/>
</dbReference>
<evidence type="ECO:0000313" key="9">
    <source>
        <dbReference type="EMBL" id="OGZ26607.1"/>
    </source>
</evidence>
<dbReference type="EMBL" id="MHML01000021">
    <property type="protein sequence ID" value="OGZ26607.1"/>
    <property type="molecule type" value="Genomic_DNA"/>
</dbReference>
<dbReference type="GO" id="GO:0003735">
    <property type="term" value="F:structural constituent of ribosome"/>
    <property type="evidence" value="ECO:0007669"/>
    <property type="project" value="InterPro"/>
</dbReference>
<dbReference type="Pfam" id="PF03948">
    <property type="entry name" value="Ribosomal_L9_C"/>
    <property type="match status" value="1"/>
</dbReference>
<dbReference type="InterPro" id="IPR009027">
    <property type="entry name" value="Ribosomal_bL9/RNase_H1_N"/>
</dbReference>
<evidence type="ECO:0000256" key="3">
    <source>
        <dbReference type="ARBA" id="ARBA00022884"/>
    </source>
</evidence>
<accession>A0A1G2ELF9</accession>
<dbReference type="InterPro" id="IPR020070">
    <property type="entry name" value="Ribosomal_bL9_N"/>
</dbReference>
<dbReference type="InterPro" id="IPR036935">
    <property type="entry name" value="Ribosomal_bL9_N_sf"/>
</dbReference>
<dbReference type="InterPro" id="IPR020069">
    <property type="entry name" value="Ribosomal_bL9_C"/>
</dbReference>
<evidence type="ECO:0000259" key="8">
    <source>
        <dbReference type="PROSITE" id="PS00651"/>
    </source>
</evidence>
<gene>
    <name evidence="7" type="primary">rplI</name>
    <name evidence="9" type="ORF">A3F95_00380</name>
</gene>
<evidence type="ECO:0000256" key="5">
    <source>
        <dbReference type="ARBA" id="ARBA00023274"/>
    </source>
</evidence>
<evidence type="ECO:0000256" key="1">
    <source>
        <dbReference type="ARBA" id="ARBA00010605"/>
    </source>
</evidence>
<dbReference type="InterPro" id="IPR036791">
    <property type="entry name" value="Ribosomal_bL9_C_sf"/>
</dbReference>
<dbReference type="Gene3D" id="3.10.430.100">
    <property type="entry name" value="Ribosomal protein L9, C-terminal domain"/>
    <property type="match status" value="1"/>
</dbReference>
<comment type="function">
    <text evidence="7">Binds to the 23S rRNA.</text>
</comment>
<dbReference type="GO" id="GO:0005840">
    <property type="term" value="C:ribosome"/>
    <property type="evidence" value="ECO:0007669"/>
    <property type="project" value="UniProtKB-KW"/>
</dbReference>
<name>A0A1G2ELF9_9BACT</name>
<evidence type="ECO:0000256" key="4">
    <source>
        <dbReference type="ARBA" id="ARBA00022980"/>
    </source>
</evidence>
<dbReference type="GO" id="GO:1990904">
    <property type="term" value="C:ribonucleoprotein complex"/>
    <property type="evidence" value="ECO:0007669"/>
    <property type="project" value="UniProtKB-KW"/>
</dbReference>
<evidence type="ECO:0000256" key="6">
    <source>
        <dbReference type="ARBA" id="ARBA00035292"/>
    </source>
</evidence>
<comment type="similarity">
    <text evidence="1 7">Belongs to the bacterial ribosomal protein bL9 family.</text>
</comment>
<evidence type="ECO:0000256" key="7">
    <source>
        <dbReference type="HAMAP-Rule" id="MF_00503"/>
    </source>
</evidence>
<dbReference type="InterPro" id="IPR020594">
    <property type="entry name" value="Ribosomal_bL9_bac/chp"/>
</dbReference>
<dbReference type="SUPFAM" id="SSF55658">
    <property type="entry name" value="L9 N-domain-like"/>
    <property type="match status" value="1"/>
</dbReference>
<organism evidence="9 10">
    <name type="scientific">Candidatus Nealsonbacteria bacterium RIFCSPLOWO2_12_FULL_39_31</name>
    <dbReference type="NCBI Taxonomy" id="1801676"/>
    <lineage>
        <taxon>Bacteria</taxon>
        <taxon>Candidatus Nealsoniibacteriota</taxon>
    </lineage>
</organism>
<dbReference type="Gene3D" id="3.40.5.10">
    <property type="entry name" value="Ribosomal protein L9, N-terminal domain"/>
    <property type="match status" value="1"/>
</dbReference>
<keyword evidence="3 7" id="KW-0694">RNA-binding</keyword>
<dbReference type="Proteomes" id="UP000179122">
    <property type="component" value="Unassembled WGS sequence"/>
</dbReference>
<dbReference type="NCBIfam" id="TIGR00158">
    <property type="entry name" value="L9"/>
    <property type="match status" value="1"/>
</dbReference>
<comment type="caution">
    <text evidence="9">The sequence shown here is derived from an EMBL/GenBank/DDBJ whole genome shotgun (WGS) entry which is preliminary data.</text>
</comment>
<reference evidence="9 10" key="1">
    <citation type="journal article" date="2016" name="Nat. Commun.">
        <title>Thousands of microbial genomes shed light on interconnected biogeochemical processes in an aquifer system.</title>
        <authorList>
            <person name="Anantharaman K."/>
            <person name="Brown C.T."/>
            <person name="Hug L.A."/>
            <person name="Sharon I."/>
            <person name="Castelle C.J."/>
            <person name="Probst A.J."/>
            <person name="Thomas B.C."/>
            <person name="Singh A."/>
            <person name="Wilkins M.J."/>
            <person name="Karaoz U."/>
            <person name="Brodie E.L."/>
            <person name="Williams K.H."/>
            <person name="Hubbard S.S."/>
            <person name="Banfield J.F."/>
        </authorList>
    </citation>
    <scope>NUCLEOTIDE SEQUENCE [LARGE SCALE GENOMIC DNA]</scope>
</reference>
<dbReference type="GO" id="GO:0019843">
    <property type="term" value="F:rRNA binding"/>
    <property type="evidence" value="ECO:0007669"/>
    <property type="project" value="UniProtKB-UniRule"/>
</dbReference>
<evidence type="ECO:0000313" key="10">
    <source>
        <dbReference type="Proteomes" id="UP000179122"/>
    </source>
</evidence>
<keyword evidence="2 7" id="KW-0699">rRNA-binding</keyword>